<comment type="caution">
    <text evidence="3">The sequence shown here is derived from an EMBL/GenBank/DDBJ whole genome shotgun (WGS) entry which is preliminary data.</text>
</comment>
<sequence length="97" mass="10055">MTSDPRPSTVPVSWRATLSAAAVALVLCASILLAPHAQAAEALASTSDGGAELSGGYAWLAAAAFVLLIVGSVGRIIGMRMLYKNRKARKDRETDGL</sequence>
<dbReference type="Proteomes" id="UP000561011">
    <property type="component" value="Unassembled WGS sequence"/>
</dbReference>
<evidence type="ECO:0000313" key="3">
    <source>
        <dbReference type="EMBL" id="NYS92062.1"/>
    </source>
</evidence>
<keyword evidence="1" id="KW-0812">Transmembrane</keyword>
<accession>A0A853EQN3</accession>
<dbReference type="EMBL" id="JACBYE010000001">
    <property type="protein sequence ID" value="NYS92062.1"/>
    <property type="molecule type" value="Genomic_DNA"/>
</dbReference>
<gene>
    <name evidence="3" type="ORF">HZZ10_00710</name>
</gene>
<name>A0A853EQN3_9MICO</name>
<organism evidence="3 4">
    <name type="scientific">Sanguibacter inulinus</name>
    <dbReference type="NCBI Taxonomy" id="60922"/>
    <lineage>
        <taxon>Bacteria</taxon>
        <taxon>Bacillati</taxon>
        <taxon>Actinomycetota</taxon>
        <taxon>Actinomycetes</taxon>
        <taxon>Micrococcales</taxon>
        <taxon>Sanguibacteraceae</taxon>
        <taxon>Sanguibacter</taxon>
    </lineage>
</organism>
<feature type="transmembrane region" description="Helical" evidence="1">
    <location>
        <begin position="55"/>
        <end position="77"/>
    </location>
</feature>
<keyword evidence="2" id="KW-0732">Signal</keyword>
<proteinExistence type="predicted"/>
<evidence type="ECO:0000256" key="1">
    <source>
        <dbReference type="SAM" id="Phobius"/>
    </source>
</evidence>
<keyword evidence="1" id="KW-1133">Transmembrane helix</keyword>
<feature type="signal peptide" evidence="2">
    <location>
        <begin position="1"/>
        <end position="39"/>
    </location>
</feature>
<dbReference type="RefSeq" id="WP_179912048.1">
    <property type="nucleotide sequence ID" value="NZ_JACBYE010000001.1"/>
</dbReference>
<keyword evidence="1" id="KW-0472">Membrane</keyword>
<evidence type="ECO:0000256" key="2">
    <source>
        <dbReference type="SAM" id="SignalP"/>
    </source>
</evidence>
<reference evidence="3 4" key="1">
    <citation type="submission" date="2020-07" db="EMBL/GenBank/DDBJ databases">
        <title>MOT database genomes.</title>
        <authorList>
            <person name="Joseph S."/>
            <person name="Aduse-Opoku J."/>
            <person name="Hashim A."/>
            <person name="Wade W."/>
            <person name="Curtis M."/>
        </authorList>
    </citation>
    <scope>NUCLEOTIDE SEQUENCE [LARGE SCALE GENOMIC DNA]</scope>
    <source>
        <strain evidence="3 4">DSM 100099</strain>
    </source>
</reference>
<dbReference type="AlphaFoldDB" id="A0A853EQN3"/>
<evidence type="ECO:0000313" key="4">
    <source>
        <dbReference type="Proteomes" id="UP000561011"/>
    </source>
</evidence>
<keyword evidence="4" id="KW-1185">Reference proteome</keyword>
<protein>
    <submittedName>
        <fullName evidence="3">Uncharacterized protein</fullName>
    </submittedName>
</protein>
<feature type="chain" id="PRO_5032605043" evidence="2">
    <location>
        <begin position="40"/>
        <end position="97"/>
    </location>
</feature>